<dbReference type="RefSeq" id="WP_136736655.1">
    <property type="nucleotide sequence ID" value="NZ_SWDB01000031.1"/>
</dbReference>
<organism evidence="2 3">
    <name type="scientific">Thalassotalea mangrovi</name>
    <dbReference type="NCBI Taxonomy" id="2572245"/>
    <lineage>
        <taxon>Bacteria</taxon>
        <taxon>Pseudomonadati</taxon>
        <taxon>Pseudomonadota</taxon>
        <taxon>Gammaproteobacteria</taxon>
        <taxon>Alteromonadales</taxon>
        <taxon>Colwelliaceae</taxon>
        <taxon>Thalassotalea</taxon>
    </lineage>
</organism>
<dbReference type="GO" id="GO:0006974">
    <property type="term" value="P:DNA damage response"/>
    <property type="evidence" value="ECO:0007669"/>
    <property type="project" value="TreeGrafter"/>
</dbReference>
<evidence type="ECO:0000313" key="3">
    <source>
        <dbReference type="Proteomes" id="UP000307999"/>
    </source>
</evidence>
<dbReference type="EMBL" id="SWDB01000031">
    <property type="protein sequence ID" value="TKB44125.1"/>
    <property type="molecule type" value="Genomic_DNA"/>
</dbReference>
<proteinExistence type="predicted"/>
<protein>
    <submittedName>
        <fullName evidence="2">DUF541 domain-containing protein</fullName>
    </submittedName>
</protein>
<evidence type="ECO:0000313" key="2">
    <source>
        <dbReference type="EMBL" id="TKB44125.1"/>
    </source>
</evidence>
<comment type="caution">
    <text evidence="2">The sequence shown here is derived from an EMBL/GenBank/DDBJ whole genome shotgun (WGS) entry which is preliminary data.</text>
</comment>
<dbReference type="PANTHER" id="PTHR34387">
    <property type="entry name" value="SLR1258 PROTEIN"/>
    <property type="match status" value="1"/>
</dbReference>
<dbReference type="AlphaFoldDB" id="A0A4U1B394"/>
<dbReference type="InterPro" id="IPR052022">
    <property type="entry name" value="26kDa_periplasmic_antigen"/>
</dbReference>
<keyword evidence="3" id="KW-1185">Reference proteome</keyword>
<dbReference type="Pfam" id="PF04402">
    <property type="entry name" value="SIMPL"/>
    <property type="match status" value="1"/>
</dbReference>
<dbReference type="PANTHER" id="PTHR34387:SF1">
    <property type="entry name" value="PERIPLASMIC IMMUNOGENIC PROTEIN"/>
    <property type="match status" value="1"/>
</dbReference>
<dbReference type="Proteomes" id="UP000307999">
    <property type="component" value="Unassembled WGS sequence"/>
</dbReference>
<accession>A0A4U1B394</accession>
<dbReference type="Gene3D" id="3.30.70.2970">
    <property type="entry name" value="Protein of unknown function (DUF541), domain 2"/>
    <property type="match status" value="1"/>
</dbReference>
<gene>
    <name evidence="2" type="ORF">E8M12_13020</name>
</gene>
<sequence>MKFIITITILFMSFSSIAGSELPNHRHISITGSASLTTIPDLAVIELNVESVKDTSFDAKRDVDLKVNNFLKGLPDFNISNKDVSASNIVTEPNIDYSDEGEPLVNGYVASRTLKVTLSQLKDLNKLLNFALSAELNEIEDIVLKSTKANSLRKEAKKLAIQDAKDRANELAEAFDSQLGKIYSINEMRNSSNYEYKYGANESIEMIEVTGSRVKKVDLVPGKYLEAEITFEESVRVVFDLDVN</sequence>
<feature type="signal peptide" evidence="1">
    <location>
        <begin position="1"/>
        <end position="18"/>
    </location>
</feature>
<keyword evidence="1" id="KW-0732">Signal</keyword>
<feature type="chain" id="PRO_5020772067" evidence="1">
    <location>
        <begin position="19"/>
        <end position="244"/>
    </location>
</feature>
<reference evidence="2 3" key="1">
    <citation type="submission" date="2019-04" db="EMBL/GenBank/DDBJ databases">
        <title>Thalassotalea guangxiensis sp. nov., isolated from sediment of the coastal wetland.</title>
        <authorList>
            <person name="Zheng S."/>
            <person name="Zhang D."/>
        </authorList>
    </citation>
    <scope>NUCLEOTIDE SEQUENCE [LARGE SCALE GENOMIC DNA]</scope>
    <source>
        <strain evidence="2 3">ZS-4</strain>
    </source>
</reference>
<dbReference type="InterPro" id="IPR007497">
    <property type="entry name" value="SIMPL/DUF541"/>
</dbReference>
<name>A0A4U1B394_9GAMM</name>
<dbReference type="OrthoDB" id="5985609at2"/>
<evidence type="ECO:0000256" key="1">
    <source>
        <dbReference type="SAM" id="SignalP"/>
    </source>
</evidence>
<dbReference type="Gene3D" id="3.30.110.170">
    <property type="entry name" value="Protein of unknown function (DUF541), domain 1"/>
    <property type="match status" value="1"/>
</dbReference>